<keyword evidence="2" id="KW-0547">Nucleotide-binding</keyword>
<evidence type="ECO:0000313" key="3">
    <source>
        <dbReference type="EMBL" id="OUR84449.1"/>
    </source>
</evidence>
<keyword evidence="2" id="KW-0285">Flavoprotein</keyword>
<evidence type="ECO:0000313" key="4">
    <source>
        <dbReference type="Proteomes" id="UP000243053"/>
    </source>
</evidence>
<feature type="binding site" evidence="2">
    <location>
        <position position="357"/>
    </location>
    <ligand>
        <name>FAD</name>
        <dbReference type="ChEBI" id="CHEBI:57692"/>
    </ligand>
</feature>
<dbReference type="InterPro" id="IPR033856">
    <property type="entry name" value="Trp_halogen"/>
</dbReference>
<feature type="binding site" evidence="2">
    <location>
        <position position="82"/>
    </location>
    <ligand>
        <name>7-chloro-L-tryptophan</name>
        <dbReference type="ChEBI" id="CHEBI:58713"/>
    </ligand>
</feature>
<sequence>MNEQVKQVVVVGGGTAGWLTAANLAKKFNSIESGAIQVTLVESPDIPTIGVGEGTWPTMRKTLAKLGISEADFLSKCNASFKQATKFVNWQKAPKNGINSHYYHLFTSINDPLDFNLAPYWKLGMIGDNNSYADTVSMQAAICESGLAPKLITNREFEGIQNYAYHLDAGLFTDLLREHATSKLGVKHISANVTDVNVDDDGYIKNIHCDSVGAVSGDFFVDCTGFKSLLIGKALGIPFKSIKDTLLCDHALAIQVPYDNEESPIASCTISTAQEAGWTWDIGLSNRRGTGYVYSSAHTSHERAEQVLREYIGPQAEQLESRLIKMNVGYREKFWHKNCFAIGLSAAFVEPLEASAIFLIEASANMLSELFPRDRHAMLAVEKKVNKSFKFRWDKTIAFIKMHYFLSKRTEPFWQDNKAVSTVPETLLASLDSWKHQLMTGYDFDNVYEPFPLDSYQYVLYGMGFEQALTFNESSYSLQDFAKQQYDTVQELTQKMQQQLPENRALLSKIAQYGFQKI</sequence>
<dbReference type="GO" id="GO:0000166">
    <property type="term" value="F:nucleotide binding"/>
    <property type="evidence" value="ECO:0007669"/>
    <property type="project" value="UniProtKB-KW"/>
</dbReference>
<comment type="caution">
    <text evidence="3">The sequence shown here is derived from an EMBL/GenBank/DDBJ whole genome shotgun (WGS) entry which is preliminary data.</text>
</comment>
<dbReference type="Gene3D" id="3.50.50.60">
    <property type="entry name" value="FAD/NAD(P)-binding domain"/>
    <property type="match status" value="1"/>
</dbReference>
<dbReference type="InterPro" id="IPR050816">
    <property type="entry name" value="Flavin-dep_Halogenase_NPB"/>
</dbReference>
<dbReference type="Pfam" id="PF04820">
    <property type="entry name" value="Trp_halogenase"/>
    <property type="match status" value="1"/>
</dbReference>
<dbReference type="PANTHER" id="PTHR43747">
    <property type="entry name" value="FAD-BINDING PROTEIN"/>
    <property type="match status" value="1"/>
</dbReference>
<dbReference type="PANTHER" id="PTHR43747:SF4">
    <property type="entry name" value="FLAVIN-DEPENDENT TRYPTOPHAN HALOGENASE"/>
    <property type="match status" value="1"/>
</dbReference>
<accession>A0A1Y5EPF7</accession>
<gene>
    <name evidence="3" type="ORF">A9Q75_02975</name>
</gene>
<reference evidence="4" key="1">
    <citation type="journal article" date="2017" name="Proc. Natl. Acad. Sci. U.S.A.">
        <title>Simulation of Deepwater Horizon oil plume reveals substrate specialization within a complex community of hydrocarbon degraders.</title>
        <authorList>
            <person name="Hu P."/>
            <person name="Dubinsky E.A."/>
            <person name="Probst A.J."/>
            <person name="Wang J."/>
            <person name="Sieber C.M.K."/>
            <person name="Tom L.M."/>
            <person name="Gardinali P."/>
            <person name="Banfield J.F."/>
            <person name="Atlas R.M."/>
            <person name="Andersen G.L."/>
        </authorList>
    </citation>
    <scope>NUCLEOTIDE SEQUENCE [LARGE SCALE GENOMIC DNA]</scope>
</reference>
<proteinExistence type="predicted"/>
<organism evidence="3 4">
    <name type="scientific">Colwellia psychrerythraea</name>
    <name type="common">Vibrio psychroerythus</name>
    <dbReference type="NCBI Taxonomy" id="28229"/>
    <lineage>
        <taxon>Bacteria</taxon>
        <taxon>Pseudomonadati</taxon>
        <taxon>Pseudomonadota</taxon>
        <taxon>Gammaproteobacteria</taxon>
        <taxon>Alteromonadales</taxon>
        <taxon>Colwelliaceae</taxon>
        <taxon>Colwellia</taxon>
    </lineage>
</organism>
<dbReference type="SUPFAM" id="SSF51905">
    <property type="entry name" value="FAD/NAD(P)-binding domain"/>
    <property type="match status" value="1"/>
</dbReference>
<dbReference type="PIRSF" id="PIRSF011396">
    <property type="entry name" value="Trp_halogenase"/>
    <property type="match status" value="1"/>
</dbReference>
<keyword evidence="2" id="KW-0274">FAD</keyword>
<feature type="binding site" evidence="2">
    <location>
        <position position="353"/>
    </location>
    <ligand>
        <name>L-tryptophan</name>
        <dbReference type="ChEBI" id="CHEBI:57912"/>
    </ligand>
</feature>
<evidence type="ECO:0000256" key="2">
    <source>
        <dbReference type="PIRSR" id="PIRSR011396-2"/>
    </source>
</evidence>
<feature type="binding site" evidence="2">
    <location>
        <position position="344"/>
    </location>
    <ligand>
        <name>FAD</name>
        <dbReference type="ChEBI" id="CHEBI:57692"/>
    </ligand>
</feature>
<name>A0A1Y5EPF7_COLPS</name>
<dbReference type="AlphaFoldDB" id="A0A1Y5EPF7"/>
<evidence type="ECO:0000256" key="1">
    <source>
        <dbReference type="PIRSR" id="PIRSR011396-1"/>
    </source>
</evidence>
<protein>
    <submittedName>
        <fullName evidence="3">Tryptophan halogenase</fullName>
    </submittedName>
</protein>
<dbReference type="InterPro" id="IPR036188">
    <property type="entry name" value="FAD/NAD-bd_sf"/>
</dbReference>
<feature type="binding site" evidence="2">
    <location>
        <position position="193"/>
    </location>
    <ligand>
        <name>FAD</name>
        <dbReference type="ChEBI" id="CHEBI:57692"/>
    </ligand>
</feature>
<feature type="active site" evidence="1">
    <location>
        <position position="82"/>
    </location>
</feature>
<dbReference type="EMBL" id="MAAF01000019">
    <property type="protein sequence ID" value="OUR84449.1"/>
    <property type="molecule type" value="Genomic_DNA"/>
</dbReference>
<dbReference type="Proteomes" id="UP000243053">
    <property type="component" value="Unassembled WGS sequence"/>
</dbReference>
<feature type="binding site" evidence="2">
    <location>
        <begin position="13"/>
        <end position="16"/>
    </location>
    <ligand>
        <name>FAD</name>
        <dbReference type="ChEBI" id="CHEBI:57692"/>
    </ligand>
</feature>
<dbReference type="GO" id="GO:0004497">
    <property type="term" value="F:monooxygenase activity"/>
    <property type="evidence" value="ECO:0007669"/>
    <property type="project" value="InterPro"/>
</dbReference>
<dbReference type="InterPro" id="IPR006905">
    <property type="entry name" value="Flavin_halogenase"/>
</dbReference>